<evidence type="ECO:0008006" key="4">
    <source>
        <dbReference type="Google" id="ProtNLM"/>
    </source>
</evidence>
<dbReference type="OrthoDB" id="1937804at2759"/>
<evidence type="ECO:0000313" key="3">
    <source>
        <dbReference type="Proteomes" id="UP000027138"/>
    </source>
</evidence>
<dbReference type="InterPro" id="IPR044824">
    <property type="entry name" value="MAIN-like"/>
</dbReference>
<dbReference type="EMBL" id="KK914486">
    <property type="protein sequence ID" value="KDP35458.1"/>
    <property type="molecule type" value="Genomic_DNA"/>
</dbReference>
<reference evidence="2 3" key="1">
    <citation type="journal article" date="2014" name="PLoS ONE">
        <title>Global Analysis of Gene Expression Profiles in Physic Nut (Jatropha curcas L.) Seedlings Exposed to Salt Stress.</title>
        <authorList>
            <person name="Zhang L."/>
            <person name="Zhang C."/>
            <person name="Wu P."/>
            <person name="Chen Y."/>
            <person name="Li M."/>
            <person name="Jiang H."/>
            <person name="Wu G."/>
        </authorList>
    </citation>
    <scope>NUCLEOTIDE SEQUENCE [LARGE SCALE GENOMIC DNA]</scope>
    <source>
        <strain evidence="3">cv. GZQX0401</strain>
        <tissue evidence="2">Young leaves</tissue>
    </source>
</reference>
<feature type="region of interest" description="Disordered" evidence="1">
    <location>
        <begin position="22"/>
        <end position="44"/>
    </location>
</feature>
<evidence type="ECO:0000313" key="2">
    <source>
        <dbReference type="EMBL" id="KDP35458.1"/>
    </source>
</evidence>
<sequence length="279" mass="30894">MGLGGAGVAKLADRQGWPAAGLGWPEVDNGQGRPTKVGQRPKSASWRWPAVSRGGHRPDLASSYCTAVLRHPTWSIKLRGGRTLLSSLIIDFFTSRPIQDLLRPSGLGGMLVISPENFCNRGLIGALAERWWDLTNTFHFPCGELSCTSLDFTALTDVYFGGENLEFYDDGRLLGGLCVEQLIGMVPPLTDLYVSRWCTCAIGVLLICSLTYHNHRDEVDLNFLKSFEDLSSLGSGLSLGGSHFLWEAWAYEHLPFTQPVLKVSRLDWFHMHPDGEKLM</sequence>
<name>A0A067KKB9_JATCU</name>
<accession>A0A067KKB9</accession>
<proteinExistence type="predicted"/>
<protein>
    <recommendedName>
        <fullName evidence="4">Aminotransferase-like plant mobile domain-containing protein</fullName>
    </recommendedName>
</protein>
<gene>
    <name evidence="2" type="ORF">JCGZ_10851</name>
</gene>
<dbReference type="PANTHER" id="PTHR46033:SF8">
    <property type="entry name" value="PROTEIN MAINTENANCE OF MERISTEMS-LIKE"/>
    <property type="match status" value="1"/>
</dbReference>
<dbReference type="PANTHER" id="PTHR46033">
    <property type="entry name" value="PROTEIN MAIN-LIKE 2"/>
    <property type="match status" value="1"/>
</dbReference>
<keyword evidence="3" id="KW-1185">Reference proteome</keyword>
<dbReference type="AlphaFoldDB" id="A0A067KKB9"/>
<evidence type="ECO:0000256" key="1">
    <source>
        <dbReference type="SAM" id="MobiDB-lite"/>
    </source>
</evidence>
<dbReference type="GO" id="GO:0010073">
    <property type="term" value="P:meristem maintenance"/>
    <property type="evidence" value="ECO:0007669"/>
    <property type="project" value="InterPro"/>
</dbReference>
<dbReference type="Proteomes" id="UP000027138">
    <property type="component" value="Unassembled WGS sequence"/>
</dbReference>
<organism evidence="2 3">
    <name type="scientific">Jatropha curcas</name>
    <name type="common">Barbados nut</name>
    <dbReference type="NCBI Taxonomy" id="180498"/>
    <lineage>
        <taxon>Eukaryota</taxon>
        <taxon>Viridiplantae</taxon>
        <taxon>Streptophyta</taxon>
        <taxon>Embryophyta</taxon>
        <taxon>Tracheophyta</taxon>
        <taxon>Spermatophyta</taxon>
        <taxon>Magnoliopsida</taxon>
        <taxon>eudicotyledons</taxon>
        <taxon>Gunneridae</taxon>
        <taxon>Pentapetalae</taxon>
        <taxon>rosids</taxon>
        <taxon>fabids</taxon>
        <taxon>Malpighiales</taxon>
        <taxon>Euphorbiaceae</taxon>
        <taxon>Crotonoideae</taxon>
        <taxon>Jatropheae</taxon>
        <taxon>Jatropha</taxon>
    </lineage>
</organism>